<gene>
    <name evidence="13" type="ORF">IMF26_03080</name>
</gene>
<name>A0AAT9LDB6_9FIRM</name>
<dbReference type="Gene3D" id="3.20.20.140">
    <property type="entry name" value="Metal-dependent hydrolases"/>
    <property type="match status" value="1"/>
</dbReference>
<dbReference type="Pfam" id="PF02811">
    <property type="entry name" value="PHP"/>
    <property type="match status" value="1"/>
</dbReference>
<dbReference type="CDD" id="cd04485">
    <property type="entry name" value="DnaE_OBF"/>
    <property type="match status" value="1"/>
</dbReference>
<proteinExistence type="inferred from homology"/>
<evidence type="ECO:0000256" key="9">
    <source>
        <dbReference type="ARBA" id="ARBA00025611"/>
    </source>
</evidence>
<accession>A0AAT9LDB6</accession>
<dbReference type="GO" id="GO:0003887">
    <property type="term" value="F:DNA-directed DNA polymerase activity"/>
    <property type="evidence" value="ECO:0007669"/>
    <property type="project" value="UniProtKB-KW"/>
</dbReference>
<feature type="region of interest" description="Disordered" evidence="11">
    <location>
        <begin position="930"/>
        <end position="959"/>
    </location>
</feature>
<evidence type="ECO:0000256" key="8">
    <source>
        <dbReference type="ARBA" id="ARBA00022932"/>
    </source>
</evidence>
<dbReference type="InterPro" id="IPR041931">
    <property type="entry name" value="DNA_pol3_alpha_thumb_dom"/>
</dbReference>
<dbReference type="InterPro" id="IPR040982">
    <property type="entry name" value="DNA_pol3_finger"/>
</dbReference>
<keyword evidence="6 13" id="KW-0548">Nucleotidyltransferase</keyword>
<comment type="similarity">
    <text evidence="2">Belongs to the DNA polymerase type-C family. DnaE subfamily.</text>
</comment>
<dbReference type="GO" id="GO:0003676">
    <property type="term" value="F:nucleic acid binding"/>
    <property type="evidence" value="ECO:0007669"/>
    <property type="project" value="InterPro"/>
</dbReference>
<dbReference type="NCBIfam" id="NF004226">
    <property type="entry name" value="PRK05673.1"/>
    <property type="match status" value="1"/>
</dbReference>
<keyword evidence="7" id="KW-0235">DNA replication</keyword>
<keyword evidence="5 13" id="KW-0808">Transferase</keyword>
<evidence type="ECO:0000256" key="6">
    <source>
        <dbReference type="ARBA" id="ARBA00022695"/>
    </source>
</evidence>
<evidence type="ECO:0000256" key="7">
    <source>
        <dbReference type="ARBA" id="ARBA00022705"/>
    </source>
</evidence>
<evidence type="ECO:0000256" key="3">
    <source>
        <dbReference type="ARBA" id="ARBA00012417"/>
    </source>
</evidence>
<evidence type="ECO:0000256" key="1">
    <source>
        <dbReference type="ARBA" id="ARBA00004496"/>
    </source>
</evidence>
<comment type="function">
    <text evidence="9">DNA polymerase III is a complex, multichain enzyme responsible for most of the replicative synthesis in bacteria. This DNA polymerase also exhibits 3' to 5' exonuclease activity. The alpha chain is the DNA polymerase.</text>
</comment>
<dbReference type="GO" id="GO:0006260">
    <property type="term" value="P:DNA replication"/>
    <property type="evidence" value="ECO:0007669"/>
    <property type="project" value="UniProtKB-KW"/>
</dbReference>
<feature type="domain" description="Polymerase/histidinol phosphatase N-terminal" evidence="12">
    <location>
        <begin position="4"/>
        <end position="71"/>
    </location>
</feature>
<dbReference type="Gene3D" id="2.40.50.140">
    <property type="entry name" value="Nucleic acid-binding proteins"/>
    <property type="match status" value="1"/>
</dbReference>
<sequence length="1101" mass="123991">MRFCHLHVHTEYSLLDGACRISEVCRAAKSMGMRSLAITDHGTMYGVVNFYNACKAQGLNPIIGCEVYVAKDSRFAKNDGLKDNPYHLVLLAENNEGYRNLMKIVSIGFLEGFYYRPRVDLETLARYSRGIIALTACPEGEVPSLLLQRRPKEARDSLGRYRDIFGKESVFIELQRNGVPGQDLLNEGLVELSKKNGVPLVATNDCHYLSKEDARYHDVLLAIQTATSINDPKRLRFPGDEFYLKSPAEMEKAFSDVPSALANTVFIEERCRVELDFSSIYLPEFPVPEGETAYSYLRQKAIAGLRERLAGRRDPERESRLEYELSMIEKMGYSSYFLIVADFVSYAKSRGIAVGPGRGSAAGSLVAYSLGITNIDPVEHDLVFERFLNPERVTMPDIDIDFQDDRRDEVIEYVRQKYGKDRVAQIITFGTMAARAAVRDVGRALALPYSEVDRIAKLIPFQPGMTIERALEIVPDLKDAMKRPEVKNLIETALKLEGIPRHSSVHAAGVVIGKGPLWDYVPLAKTQDGAVVTQYPMENLEELGLLKMDFLGLRTLTVIEKTKNLVNEELREPIDLDKIPLNDPKTYEMLSRGESLGVFQLESSWVRDFLKELKPREFKDIVAAVALCRPGPMEQIPEFIRARFGTPRYLHPILEGVLKETYGVLVYQEQILKIASAVAGFSLGEADILRRAVGKKKRDLLVQMEEKFLRGATERGIPESTAREIYDLILKFANYGFNKNHAAPYALLAYQTAYLKARFTPQFMAALLSSVRGDQAKVGVYLEEAKRLGLKVLGPSVNHSKVEFSVEDGGIRYGLGGIKNVGDNLARTILEDRLRRGKFVSLEDLVFRVGSHHLTRKALESLIQSGACDEFGTRFSNLAEMDRVLNQRKRQSQNQLFLFGEPLPGSSLPEGSSERPSDFAAAAQMQSLFPYPEPLPLTDPKRATRAGTQDFSDEGKSRASRKEVPLEVKLAWERELLGMYFSGHPLEKYREILRERTIPINELENVPDGSEVRVGGRVSSLKKVTTRAGEEMAFLTVEDEFGVIEAIIFPKLWQRAKMFLSKEKVVIIEGNMEEQEEVRRILAKDVTEIDKLHKTVNPETI</sequence>
<dbReference type="PANTHER" id="PTHR32294">
    <property type="entry name" value="DNA POLYMERASE III SUBUNIT ALPHA"/>
    <property type="match status" value="1"/>
</dbReference>
<dbReference type="GO" id="GO:0005737">
    <property type="term" value="C:cytoplasm"/>
    <property type="evidence" value="ECO:0007669"/>
    <property type="project" value="UniProtKB-SubCell"/>
</dbReference>
<dbReference type="InterPro" id="IPR004013">
    <property type="entry name" value="PHP_dom"/>
</dbReference>
<reference evidence="13" key="2">
    <citation type="journal article" date="2023" name="Biology">
        <title>Prokaryotic Life Associated with Coal-Fire Gas Vents Revealed by Metagenomics.</title>
        <authorList>
            <person name="Kadnikov V.V."/>
            <person name="Mardanov A.V."/>
            <person name="Beletsky A.V."/>
            <person name="Karnachuk O.V."/>
            <person name="Ravin N.V."/>
        </authorList>
    </citation>
    <scope>NUCLEOTIDE SEQUENCE</scope>
    <source>
        <strain evidence="13">Bu02</strain>
    </source>
</reference>
<dbReference type="Gene3D" id="1.10.150.870">
    <property type="match status" value="1"/>
</dbReference>
<evidence type="ECO:0000259" key="12">
    <source>
        <dbReference type="SMART" id="SM00481"/>
    </source>
</evidence>
<dbReference type="CDD" id="cd12113">
    <property type="entry name" value="PHP_PolIIIA_DnaE3"/>
    <property type="match status" value="1"/>
</dbReference>
<comment type="catalytic activity">
    <reaction evidence="10">
        <text>DNA(n) + a 2'-deoxyribonucleoside 5'-triphosphate = DNA(n+1) + diphosphate</text>
        <dbReference type="Rhea" id="RHEA:22508"/>
        <dbReference type="Rhea" id="RHEA-COMP:17339"/>
        <dbReference type="Rhea" id="RHEA-COMP:17340"/>
        <dbReference type="ChEBI" id="CHEBI:33019"/>
        <dbReference type="ChEBI" id="CHEBI:61560"/>
        <dbReference type="ChEBI" id="CHEBI:173112"/>
        <dbReference type="EC" id="2.7.7.7"/>
    </reaction>
</comment>
<dbReference type="InterPro" id="IPR004365">
    <property type="entry name" value="NA-bd_OB_tRNA"/>
</dbReference>
<dbReference type="AlphaFoldDB" id="A0AAT9LDB6"/>
<dbReference type="EC" id="2.7.7.7" evidence="3"/>
<dbReference type="PANTHER" id="PTHR32294:SF0">
    <property type="entry name" value="DNA POLYMERASE III SUBUNIT ALPHA"/>
    <property type="match status" value="1"/>
</dbReference>
<evidence type="ECO:0000313" key="13">
    <source>
        <dbReference type="EMBL" id="QUL99066.1"/>
    </source>
</evidence>
<dbReference type="EMBL" id="CP062796">
    <property type="protein sequence ID" value="QUL99066.1"/>
    <property type="molecule type" value="Genomic_DNA"/>
</dbReference>
<evidence type="ECO:0000256" key="4">
    <source>
        <dbReference type="ARBA" id="ARBA00019114"/>
    </source>
</evidence>
<keyword evidence="8" id="KW-0239">DNA-directed DNA polymerase</keyword>
<reference evidence="13" key="1">
    <citation type="submission" date="2020-10" db="EMBL/GenBank/DDBJ databases">
        <authorList>
            <person name="Kadnikov V."/>
            <person name="Beletsky A.V."/>
            <person name="Mardanov A.V."/>
            <person name="Karnachuk O.V."/>
            <person name="Ravin N.V."/>
        </authorList>
    </citation>
    <scope>NUCLEOTIDE SEQUENCE</scope>
    <source>
        <strain evidence="13">Bu02</strain>
    </source>
</reference>
<evidence type="ECO:0000256" key="10">
    <source>
        <dbReference type="ARBA" id="ARBA00049244"/>
    </source>
</evidence>
<dbReference type="KEGG" id="fcz:IMF26_03080"/>
<dbReference type="NCBIfam" id="NF005298">
    <property type="entry name" value="PRK06826.1"/>
    <property type="match status" value="1"/>
</dbReference>
<dbReference type="Pfam" id="PF01336">
    <property type="entry name" value="tRNA_anti-codon"/>
    <property type="match status" value="1"/>
</dbReference>
<dbReference type="NCBIfam" id="TIGR00594">
    <property type="entry name" value="polc"/>
    <property type="match status" value="1"/>
</dbReference>
<dbReference type="GO" id="GO:0008408">
    <property type="term" value="F:3'-5' exonuclease activity"/>
    <property type="evidence" value="ECO:0007669"/>
    <property type="project" value="InterPro"/>
</dbReference>
<dbReference type="Pfam" id="PF07733">
    <property type="entry name" value="DNA_pol3_alpha"/>
    <property type="match status" value="1"/>
</dbReference>
<protein>
    <recommendedName>
        <fullName evidence="4">DNA polymerase III subunit alpha</fullName>
        <ecNumber evidence="3">2.7.7.7</ecNumber>
    </recommendedName>
</protein>
<evidence type="ECO:0000256" key="5">
    <source>
        <dbReference type="ARBA" id="ARBA00022679"/>
    </source>
</evidence>
<dbReference type="InterPro" id="IPR011708">
    <property type="entry name" value="DNA_pol3_alpha_NTPase_dom"/>
</dbReference>
<dbReference type="InterPro" id="IPR012340">
    <property type="entry name" value="NA-bd_OB-fold"/>
</dbReference>
<dbReference type="Pfam" id="PF14579">
    <property type="entry name" value="HHH_6"/>
    <property type="match status" value="1"/>
</dbReference>
<dbReference type="InterPro" id="IPR003141">
    <property type="entry name" value="Pol/His_phosphatase_N"/>
</dbReference>
<dbReference type="Pfam" id="PF17657">
    <property type="entry name" value="DNA_pol3_finger"/>
    <property type="match status" value="1"/>
</dbReference>
<evidence type="ECO:0000256" key="11">
    <source>
        <dbReference type="SAM" id="MobiDB-lite"/>
    </source>
</evidence>
<dbReference type="SMART" id="SM00481">
    <property type="entry name" value="POLIIIAc"/>
    <property type="match status" value="1"/>
</dbReference>
<dbReference type="InterPro" id="IPR029460">
    <property type="entry name" value="DNAPol_HHH"/>
</dbReference>
<dbReference type="InterPro" id="IPR016195">
    <property type="entry name" value="Pol/histidinol_Pase-like"/>
</dbReference>
<dbReference type="SUPFAM" id="SSF89550">
    <property type="entry name" value="PHP domain-like"/>
    <property type="match status" value="1"/>
</dbReference>
<dbReference type="Gene3D" id="1.10.10.1600">
    <property type="entry name" value="Bacterial DNA polymerase III alpha subunit, thumb domain"/>
    <property type="match status" value="1"/>
</dbReference>
<dbReference type="InterPro" id="IPR004805">
    <property type="entry name" value="DnaE2/DnaE/PolC"/>
</dbReference>
<comment type="subcellular location">
    <subcellularLocation>
        <location evidence="1">Cytoplasm</location>
    </subcellularLocation>
</comment>
<organism evidence="13">
    <name type="scientific">Candidatus Fermentithermobacillus carboniphilus</name>
    <dbReference type="NCBI Taxonomy" id="3085328"/>
    <lineage>
        <taxon>Bacteria</taxon>
        <taxon>Bacillati</taxon>
        <taxon>Bacillota</taxon>
        <taxon>Candidatus Fermentithermobacillia</taxon>
        <taxon>Candidatus Fermentithermobacillales</taxon>
        <taxon>Candidatus Fermentithermobacillaceae</taxon>
        <taxon>Candidatus Fermentithermobacillus</taxon>
    </lineage>
</organism>
<evidence type="ECO:0000256" key="2">
    <source>
        <dbReference type="ARBA" id="ARBA00009496"/>
    </source>
</evidence>